<dbReference type="Pfam" id="PF18480">
    <property type="entry name" value="DUF5615"/>
    <property type="match status" value="1"/>
</dbReference>
<comment type="caution">
    <text evidence="2">The sequence shown here is derived from an EMBL/GenBank/DDBJ whole genome shotgun (WGS) entry which is preliminary data.</text>
</comment>
<organism evidence="2 3">
    <name type="scientific">Pelatocladus maniniholoensis HA4357-MV3</name>
    <dbReference type="NCBI Taxonomy" id="1117104"/>
    <lineage>
        <taxon>Bacteria</taxon>
        <taxon>Bacillati</taxon>
        <taxon>Cyanobacteriota</taxon>
        <taxon>Cyanophyceae</taxon>
        <taxon>Nostocales</taxon>
        <taxon>Nostocaceae</taxon>
        <taxon>Pelatocladus</taxon>
    </lineage>
</organism>
<gene>
    <name evidence="2" type="ORF">KME28_27875</name>
</gene>
<reference evidence="2" key="1">
    <citation type="submission" date="2021-05" db="EMBL/GenBank/DDBJ databases">
        <authorList>
            <person name="Pietrasiak N."/>
            <person name="Ward R."/>
            <person name="Stajich J.E."/>
            <person name="Kurbessoian T."/>
        </authorList>
    </citation>
    <scope>NUCLEOTIDE SEQUENCE</scope>
    <source>
        <strain evidence="2">HA4357-MV3</strain>
    </source>
</reference>
<protein>
    <submittedName>
        <fullName evidence="2">DUF5615 family PIN-like protein</fullName>
    </submittedName>
</protein>
<dbReference type="Proteomes" id="UP000813215">
    <property type="component" value="Unassembled WGS sequence"/>
</dbReference>
<evidence type="ECO:0000313" key="2">
    <source>
        <dbReference type="EMBL" id="MBW4435422.1"/>
    </source>
</evidence>
<proteinExistence type="predicted"/>
<dbReference type="AlphaFoldDB" id="A0A9E3HDZ1"/>
<dbReference type="EMBL" id="JAHHHW010000167">
    <property type="protein sequence ID" value="MBW4435422.1"/>
    <property type="molecule type" value="Genomic_DNA"/>
</dbReference>
<evidence type="ECO:0000259" key="1">
    <source>
        <dbReference type="Pfam" id="PF18480"/>
    </source>
</evidence>
<evidence type="ECO:0000313" key="3">
    <source>
        <dbReference type="Proteomes" id="UP000813215"/>
    </source>
</evidence>
<sequence>MNIKLDENLGSLRVATLLRLAGYDVATVREQGLISSPDEELIDICRSESRCLVTTDRGFGNRLKYQPSKYRGIIVVRLPPRPIFEDYRAVTETLIAGIEAADVTGKLWVIRQGNIQEFQDIEVEEEEK</sequence>
<accession>A0A9E3HDZ1</accession>
<reference evidence="2" key="2">
    <citation type="journal article" date="2022" name="Microbiol. Resour. Announc.">
        <title>Metagenome Sequencing to Explore Phylogenomics of Terrestrial Cyanobacteria.</title>
        <authorList>
            <person name="Ward R.D."/>
            <person name="Stajich J.E."/>
            <person name="Johansen J.R."/>
            <person name="Huntemann M."/>
            <person name="Clum A."/>
            <person name="Foster B."/>
            <person name="Foster B."/>
            <person name="Roux S."/>
            <person name="Palaniappan K."/>
            <person name="Varghese N."/>
            <person name="Mukherjee S."/>
            <person name="Reddy T.B.K."/>
            <person name="Daum C."/>
            <person name="Copeland A."/>
            <person name="Chen I.A."/>
            <person name="Ivanova N.N."/>
            <person name="Kyrpides N.C."/>
            <person name="Shapiro N."/>
            <person name="Eloe-Fadrosh E.A."/>
            <person name="Pietrasiak N."/>
        </authorList>
    </citation>
    <scope>NUCLEOTIDE SEQUENCE</scope>
    <source>
        <strain evidence="2">HA4357-MV3</strain>
    </source>
</reference>
<feature type="domain" description="DUF5615" evidence="1">
    <location>
        <begin position="1"/>
        <end position="111"/>
    </location>
</feature>
<name>A0A9E3HDZ1_9NOST</name>
<dbReference type="InterPro" id="IPR041049">
    <property type="entry name" value="DUF5615"/>
</dbReference>